<dbReference type="PANTHER" id="PTHR36838:SF1">
    <property type="entry name" value="SLR1864 PROTEIN"/>
    <property type="match status" value="1"/>
</dbReference>
<organism evidence="10 11">
    <name type="scientific">Faecalimonas umbilicata</name>
    <dbReference type="NCBI Taxonomy" id="1912855"/>
    <lineage>
        <taxon>Bacteria</taxon>
        <taxon>Bacillati</taxon>
        <taxon>Bacillota</taxon>
        <taxon>Clostridia</taxon>
        <taxon>Lachnospirales</taxon>
        <taxon>Lachnospiraceae</taxon>
        <taxon>Faecalimonas</taxon>
    </lineage>
</organism>
<dbReference type="InterPro" id="IPR038770">
    <property type="entry name" value="Na+/solute_symporter_sf"/>
</dbReference>
<feature type="transmembrane region" description="Helical" evidence="8">
    <location>
        <begin position="228"/>
        <end position="249"/>
    </location>
</feature>
<evidence type="ECO:0000313" key="10">
    <source>
        <dbReference type="EMBL" id="TCS67813.1"/>
    </source>
</evidence>
<feature type="transmembrane region" description="Helical" evidence="8">
    <location>
        <begin position="99"/>
        <end position="120"/>
    </location>
</feature>
<feature type="transmembrane region" description="Helical" evidence="8">
    <location>
        <begin position="255"/>
        <end position="275"/>
    </location>
</feature>
<evidence type="ECO:0000256" key="2">
    <source>
        <dbReference type="ARBA" id="ARBA00010145"/>
    </source>
</evidence>
<dbReference type="InterPro" id="IPR004776">
    <property type="entry name" value="Mem_transp_PIN-like"/>
</dbReference>
<keyword evidence="7 8" id="KW-0472">Membrane</keyword>
<evidence type="ECO:0000313" key="11">
    <source>
        <dbReference type="Proteomes" id="UP000294613"/>
    </source>
</evidence>
<gene>
    <name evidence="10" type="ORF">EDD74_11446</name>
    <name evidence="9" type="ORF">FAEUMB_11430</name>
</gene>
<reference evidence="9 12" key="1">
    <citation type="journal article" date="2018" name="Int. J. Syst. Evol. Microbiol.">
        <title>Draft Genome Sequence of Faecalimonas umbilicata JCM 30896T, an Acetate-Producing Bacterium Isolated from Human Feces.</title>
        <authorList>
            <person name="Sakamoto M."/>
            <person name="Ikeyama N."/>
            <person name="Yuki M."/>
            <person name="Ohkuma M."/>
        </authorList>
    </citation>
    <scope>NUCLEOTIDE SEQUENCE [LARGE SCALE GENOMIC DNA]</scope>
    <source>
        <strain evidence="9 12">EGH7</strain>
    </source>
</reference>
<feature type="transmembrane region" description="Helical" evidence="8">
    <location>
        <begin position="287"/>
        <end position="307"/>
    </location>
</feature>
<dbReference type="GO" id="GO:0055085">
    <property type="term" value="P:transmembrane transport"/>
    <property type="evidence" value="ECO:0007669"/>
    <property type="project" value="InterPro"/>
</dbReference>
<feature type="transmembrane region" description="Helical" evidence="8">
    <location>
        <begin position="126"/>
        <end position="148"/>
    </location>
</feature>
<evidence type="ECO:0000256" key="5">
    <source>
        <dbReference type="ARBA" id="ARBA00022692"/>
    </source>
</evidence>
<comment type="similarity">
    <text evidence="2">Belongs to the auxin efflux carrier (TC 2.A.69) family.</text>
</comment>
<dbReference type="Pfam" id="PF03547">
    <property type="entry name" value="Mem_trans"/>
    <property type="match status" value="1"/>
</dbReference>
<protein>
    <submittedName>
        <fullName evidence="9">Transporter</fullName>
    </submittedName>
</protein>
<evidence type="ECO:0000313" key="9">
    <source>
        <dbReference type="EMBL" id="GBU04602.1"/>
    </source>
</evidence>
<dbReference type="Proteomes" id="UP000294613">
    <property type="component" value="Unassembled WGS sequence"/>
</dbReference>
<dbReference type="PANTHER" id="PTHR36838">
    <property type="entry name" value="AUXIN EFFLUX CARRIER FAMILY PROTEIN"/>
    <property type="match status" value="1"/>
</dbReference>
<dbReference type="Proteomes" id="UP000702954">
    <property type="component" value="Unassembled WGS sequence"/>
</dbReference>
<evidence type="ECO:0000313" key="12">
    <source>
        <dbReference type="Proteomes" id="UP000702954"/>
    </source>
</evidence>
<evidence type="ECO:0000256" key="3">
    <source>
        <dbReference type="ARBA" id="ARBA00022448"/>
    </source>
</evidence>
<feature type="transmembrane region" description="Helical" evidence="8">
    <location>
        <begin position="169"/>
        <end position="192"/>
    </location>
</feature>
<dbReference type="EMBL" id="BHEO01000005">
    <property type="protein sequence ID" value="GBU04602.1"/>
    <property type="molecule type" value="Genomic_DNA"/>
</dbReference>
<proteinExistence type="inferred from homology"/>
<comment type="caution">
    <text evidence="10">The sequence shown here is derived from an EMBL/GenBank/DDBJ whole genome shotgun (WGS) entry which is preliminary data.</text>
</comment>
<dbReference type="GO" id="GO:0005886">
    <property type="term" value="C:plasma membrane"/>
    <property type="evidence" value="ECO:0007669"/>
    <property type="project" value="UniProtKB-SubCell"/>
</dbReference>
<evidence type="ECO:0000256" key="7">
    <source>
        <dbReference type="ARBA" id="ARBA00023136"/>
    </source>
</evidence>
<feature type="transmembrane region" description="Helical" evidence="8">
    <location>
        <begin position="6"/>
        <end position="24"/>
    </location>
</feature>
<dbReference type="EMBL" id="SLZV01000014">
    <property type="protein sequence ID" value="TCS67813.1"/>
    <property type="molecule type" value="Genomic_DNA"/>
</dbReference>
<evidence type="ECO:0000256" key="1">
    <source>
        <dbReference type="ARBA" id="ARBA00004651"/>
    </source>
</evidence>
<dbReference type="AlphaFoldDB" id="A0A4R3JQW1"/>
<keyword evidence="5 8" id="KW-0812">Transmembrane</keyword>
<feature type="transmembrane region" description="Helical" evidence="8">
    <location>
        <begin position="36"/>
        <end position="56"/>
    </location>
</feature>
<dbReference type="RefSeq" id="WP_008976709.1">
    <property type="nucleotide sequence ID" value="NZ_BHEO01000005.1"/>
</dbReference>
<sequence length="308" mass="33781">MVVKNMLNMQLMIFLLVIIGFCIRKKGIVGTEGRKNMVDLCLFVTLPFNIIHSFFMEWDWGMMVSCAIVLFLSIGYNVVSIVTSFVCYRKEPHYRQKTLRYGTIVSNGGFLGNPIIEGIYGSSGLFYASIFMIPVRIVMWTIGMSVFMKGSGQEEKAGKRSLFRKVMTNPCIVAVYTGAILMGSGISLPTFLENTISGISSCNTPLSMMLVGMMLAEMNPKGLLTKSVAFYTFVRLIVVPGIVFGLTALLPIDPLLRGITVIIAAMPTPITAVLLSGKHGGDEQCAAGMLFVSTLLSLVTLPIWCMFL</sequence>
<keyword evidence="3" id="KW-0813">Transport</keyword>
<evidence type="ECO:0000256" key="6">
    <source>
        <dbReference type="ARBA" id="ARBA00022989"/>
    </source>
</evidence>
<dbReference type="Gene3D" id="1.20.1530.20">
    <property type="match status" value="1"/>
</dbReference>
<evidence type="ECO:0000256" key="8">
    <source>
        <dbReference type="SAM" id="Phobius"/>
    </source>
</evidence>
<comment type="subcellular location">
    <subcellularLocation>
        <location evidence="1">Cell membrane</location>
        <topology evidence="1">Multi-pass membrane protein</topology>
    </subcellularLocation>
</comment>
<name>A0A4R3JQW1_9FIRM</name>
<reference evidence="10 11" key="2">
    <citation type="submission" date="2019-03" db="EMBL/GenBank/DDBJ databases">
        <title>Genomic Encyclopedia of Type Strains, Phase IV (KMG-IV): sequencing the most valuable type-strain genomes for metagenomic binning, comparative biology and taxonomic classification.</title>
        <authorList>
            <person name="Goeker M."/>
        </authorList>
    </citation>
    <scope>NUCLEOTIDE SEQUENCE [LARGE SCALE GENOMIC DNA]</scope>
    <source>
        <strain evidence="10 11">DSM 103426</strain>
    </source>
</reference>
<keyword evidence="4" id="KW-1003">Cell membrane</keyword>
<feature type="transmembrane region" description="Helical" evidence="8">
    <location>
        <begin position="62"/>
        <end position="87"/>
    </location>
</feature>
<keyword evidence="12" id="KW-1185">Reference proteome</keyword>
<evidence type="ECO:0000256" key="4">
    <source>
        <dbReference type="ARBA" id="ARBA00022475"/>
    </source>
</evidence>
<keyword evidence="6 8" id="KW-1133">Transmembrane helix</keyword>
<accession>A0A4R3JQW1</accession>